<sequence length="324" mass="37611">MKIEKYKRKIKILQQKERRNKEKIINELLKSLKKKCYLQENELNIIGNISKCNKGDLFKRLLKKSSNKSIPKTYTPELRSFALTLNYYSPKAYTYVRNKLHLVSCFSKEALNCIKEKVIQSNYPLLGALIIIDEMSIRQHLEYDGKKCSGYIDMGTFNEMDKDDDSLPVAKDALVFSINCVNGAWKIPVAYFLINGITSDKKVNLIKNCHSFLHDTGMQIISLTFDGTSSNIKMAKELDCDFNNLNTLQLWFRDPQTNNKIYIYLDPCHMIKLVRNPFGALKWLMNESGGSISWKFMEKLREIQEKEGLHLANKLRTAHINYVK</sequence>
<evidence type="ECO:0000259" key="2">
    <source>
        <dbReference type="Pfam" id="PF21787"/>
    </source>
</evidence>
<dbReference type="Pfam" id="PF21787">
    <property type="entry name" value="TNP-like_RNaseH_N"/>
    <property type="match status" value="1"/>
</dbReference>
<evidence type="ECO:0000313" key="4">
    <source>
        <dbReference type="EMBL" id="KYN50338.1"/>
    </source>
</evidence>
<comment type="caution">
    <text evidence="4">The sequence shown here is derived from an EMBL/GenBank/DDBJ whole genome shotgun (WGS) entry which is preliminary data.</text>
</comment>
<evidence type="ECO:0000313" key="5">
    <source>
        <dbReference type="Proteomes" id="UP000078542"/>
    </source>
</evidence>
<dbReference type="EMBL" id="LKEX01023690">
    <property type="protein sequence ID" value="KYN50338.1"/>
    <property type="molecule type" value="Genomic_DNA"/>
</dbReference>
<protein>
    <submittedName>
        <fullName evidence="4">THAP domain-containing protein 9</fullName>
    </submittedName>
</protein>
<dbReference type="Pfam" id="PF12017">
    <property type="entry name" value="Tnp_P_element"/>
    <property type="match status" value="1"/>
</dbReference>
<evidence type="ECO:0000259" key="3">
    <source>
        <dbReference type="Pfam" id="PF21788"/>
    </source>
</evidence>
<dbReference type="AlphaFoldDB" id="A0A151K3D0"/>
<feature type="domain" description="Transposable element P transposase-like GTP-binding insertion" evidence="3">
    <location>
        <begin position="268"/>
        <end position="323"/>
    </location>
</feature>
<keyword evidence="5" id="KW-1185">Reference proteome</keyword>
<reference evidence="4 5" key="1">
    <citation type="submission" date="2016-03" db="EMBL/GenBank/DDBJ databases">
        <title>Cyphomyrmex costatus WGS genome.</title>
        <authorList>
            <person name="Nygaard S."/>
            <person name="Hu H."/>
            <person name="Boomsma J."/>
            <person name="Zhang G."/>
        </authorList>
    </citation>
    <scope>NUCLEOTIDE SEQUENCE [LARGE SCALE GENOMIC DNA]</scope>
    <source>
        <strain evidence="4">MS0001</strain>
        <tissue evidence="4">Whole body</tissue>
    </source>
</reference>
<name>A0A151K3D0_9HYME</name>
<feature type="domain" description="THAP9-like helix-turn-helix" evidence="1">
    <location>
        <begin position="31"/>
        <end position="102"/>
    </location>
</feature>
<dbReference type="Pfam" id="PF21788">
    <property type="entry name" value="TNP-like_GBD"/>
    <property type="match status" value="1"/>
</dbReference>
<dbReference type="Proteomes" id="UP000078542">
    <property type="component" value="Unassembled WGS sequence"/>
</dbReference>
<dbReference type="InterPro" id="IPR048366">
    <property type="entry name" value="TNP-like_GBD"/>
</dbReference>
<dbReference type="STRING" id="456900.A0A151K3D0"/>
<gene>
    <name evidence="4" type="ORF">ALC62_13487</name>
</gene>
<organism evidence="4 5">
    <name type="scientific">Cyphomyrmex costatus</name>
    <dbReference type="NCBI Taxonomy" id="456900"/>
    <lineage>
        <taxon>Eukaryota</taxon>
        <taxon>Metazoa</taxon>
        <taxon>Ecdysozoa</taxon>
        <taxon>Arthropoda</taxon>
        <taxon>Hexapoda</taxon>
        <taxon>Insecta</taxon>
        <taxon>Pterygota</taxon>
        <taxon>Neoptera</taxon>
        <taxon>Endopterygota</taxon>
        <taxon>Hymenoptera</taxon>
        <taxon>Apocrita</taxon>
        <taxon>Aculeata</taxon>
        <taxon>Formicoidea</taxon>
        <taxon>Formicidae</taxon>
        <taxon>Myrmicinae</taxon>
        <taxon>Cyphomyrmex</taxon>
    </lineage>
</organism>
<dbReference type="InterPro" id="IPR048365">
    <property type="entry name" value="TNP-like_RNaseH_N"/>
</dbReference>
<feature type="domain" description="Transposable element P transposase-like RNase H" evidence="2">
    <location>
        <begin position="106"/>
        <end position="238"/>
    </location>
</feature>
<dbReference type="InterPro" id="IPR021896">
    <property type="entry name" value="THAP9-like_HTH"/>
</dbReference>
<evidence type="ECO:0000259" key="1">
    <source>
        <dbReference type="Pfam" id="PF12017"/>
    </source>
</evidence>
<accession>A0A151K3D0</accession>
<proteinExistence type="predicted"/>